<dbReference type="CDD" id="cd00293">
    <property type="entry name" value="USP-like"/>
    <property type="match status" value="1"/>
</dbReference>
<dbReference type="SUPFAM" id="SSF52402">
    <property type="entry name" value="Adenine nucleotide alpha hydrolases-like"/>
    <property type="match status" value="2"/>
</dbReference>
<accession>A0ABU6JJF3</accession>
<comment type="similarity">
    <text evidence="1">Belongs to the universal stress protein A family.</text>
</comment>
<dbReference type="InterPro" id="IPR006015">
    <property type="entry name" value="Universal_stress_UspA"/>
</dbReference>
<dbReference type="RefSeq" id="WP_326510202.1">
    <property type="nucleotide sequence ID" value="NZ_JAWIIV010000062.1"/>
</dbReference>
<name>A0ABU6JJF3_9BURK</name>
<keyword evidence="4" id="KW-1185">Reference proteome</keyword>
<evidence type="ECO:0000259" key="2">
    <source>
        <dbReference type="Pfam" id="PF00582"/>
    </source>
</evidence>
<feature type="domain" description="UspA" evidence="2">
    <location>
        <begin position="95"/>
        <end position="217"/>
    </location>
</feature>
<gene>
    <name evidence="3" type="ORF">RY831_31120</name>
</gene>
<sequence length="219" mass="23683">MTYMKEHAEKALADYEQIADRNNVRSFEKRLIEDEAGEALSLQARYSDLVIVGQSDPAETVTSERSDVAEYTLLNSGRPILVVPYVDDNSNFGERAVIAWDGSLAAARAVNGALPLLRATRQVQVVIFDPEVSLRAHGEEPGADIAAYLVRHGINVDVSKQKTTPDIDVANALLSHVADFGAGLIVMGGYGRSRLSEILLGGTTHTVLQSMTVPVLISH</sequence>
<dbReference type="EMBL" id="JAWIIV010000062">
    <property type="protein sequence ID" value="MEC4723591.1"/>
    <property type="molecule type" value="Genomic_DNA"/>
</dbReference>
<dbReference type="PANTHER" id="PTHR46268:SF15">
    <property type="entry name" value="UNIVERSAL STRESS PROTEIN HP_0031"/>
    <property type="match status" value="1"/>
</dbReference>
<dbReference type="InterPro" id="IPR006016">
    <property type="entry name" value="UspA"/>
</dbReference>
<dbReference type="PRINTS" id="PR01438">
    <property type="entry name" value="UNVRSLSTRESS"/>
</dbReference>
<dbReference type="Pfam" id="PF00582">
    <property type="entry name" value="Usp"/>
    <property type="match status" value="1"/>
</dbReference>
<dbReference type="Proteomes" id="UP001352263">
    <property type="component" value="Unassembled WGS sequence"/>
</dbReference>
<dbReference type="Gene3D" id="3.40.50.12370">
    <property type="match status" value="1"/>
</dbReference>
<proteinExistence type="inferred from homology"/>
<comment type="caution">
    <text evidence="3">The sequence shown here is derived from an EMBL/GenBank/DDBJ whole genome shotgun (WGS) entry which is preliminary data.</text>
</comment>
<dbReference type="PANTHER" id="PTHR46268">
    <property type="entry name" value="STRESS RESPONSE PROTEIN NHAX"/>
    <property type="match status" value="1"/>
</dbReference>
<protein>
    <submittedName>
        <fullName evidence="3">Universal stress protein</fullName>
    </submittedName>
</protein>
<organism evidence="3 4">
    <name type="scientific">Noviherbaspirillum album</name>
    <dbReference type="NCBI Taxonomy" id="3080276"/>
    <lineage>
        <taxon>Bacteria</taxon>
        <taxon>Pseudomonadati</taxon>
        <taxon>Pseudomonadota</taxon>
        <taxon>Betaproteobacteria</taxon>
        <taxon>Burkholderiales</taxon>
        <taxon>Oxalobacteraceae</taxon>
        <taxon>Noviherbaspirillum</taxon>
    </lineage>
</organism>
<evidence type="ECO:0000256" key="1">
    <source>
        <dbReference type="ARBA" id="ARBA00008791"/>
    </source>
</evidence>
<evidence type="ECO:0000313" key="3">
    <source>
        <dbReference type="EMBL" id="MEC4723591.1"/>
    </source>
</evidence>
<evidence type="ECO:0000313" key="4">
    <source>
        <dbReference type="Proteomes" id="UP001352263"/>
    </source>
</evidence>
<reference evidence="3 4" key="1">
    <citation type="submission" date="2023-10" db="EMBL/GenBank/DDBJ databases">
        <title>Noviherbaspirillum sp. CPCC 100848 genome assembly.</title>
        <authorList>
            <person name="Li X.Y."/>
            <person name="Fang X.M."/>
        </authorList>
    </citation>
    <scope>NUCLEOTIDE SEQUENCE [LARGE SCALE GENOMIC DNA]</scope>
    <source>
        <strain evidence="3 4">CPCC 100848</strain>
    </source>
</reference>